<dbReference type="Proteomes" id="UP000656732">
    <property type="component" value="Unassembled WGS sequence"/>
</dbReference>
<comment type="caution">
    <text evidence="1">The sequence shown here is derived from an EMBL/GenBank/DDBJ whole genome shotgun (WGS) entry which is preliminary data.</text>
</comment>
<evidence type="ECO:0000313" key="1">
    <source>
        <dbReference type="EMBL" id="GGR04842.1"/>
    </source>
</evidence>
<protein>
    <submittedName>
        <fullName evidence="1">Uncharacterized protein</fullName>
    </submittedName>
</protein>
<reference evidence="1" key="1">
    <citation type="journal article" date="2014" name="Int. J. Syst. Evol. Microbiol.">
        <title>Complete genome sequence of Corynebacterium casei LMG S-19264T (=DSM 44701T), isolated from a smear-ripened cheese.</title>
        <authorList>
            <consortium name="US DOE Joint Genome Institute (JGI-PGF)"/>
            <person name="Walter F."/>
            <person name="Albersmeier A."/>
            <person name="Kalinowski J."/>
            <person name="Ruckert C."/>
        </authorList>
    </citation>
    <scope>NUCLEOTIDE SEQUENCE</scope>
    <source>
        <strain evidence="1">JCM 4403</strain>
    </source>
</reference>
<dbReference type="AlphaFoldDB" id="A0A918C466"/>
<dbReference type="EMBL" id="BMTU01000017">
    <property type="protein sequence ID" value="GGR04842.1"/>
    <property type="molecule type" value="Genomic_DNA"/>
</dbReference>
<proteinExistence type="predicted"/>
<keyword evidence="2" id="KW-1185">Reference proteome</keyword>
<evidence type="ECO:0000313" key="2">
    <source>
        <dbReference type="Proteomes" id="UP000656732"/>
    </source>
</evidence>
<organism evidence="1 2">
    <name type="scientific">Streptomyces pilosus</name>
    <dbReference type="NCBI Taxonomy" id="28893"/>
    <lineage>
        <taxon>Bacteria</taxon>
        <taxon>Bacillati</taxon>
        <taxon>Actinomycetota</taxon>
        <taxon>Actinomycetes</taxon>
        <taxon>Kitasatosporales</taxon>
        <taxon>Streptomycetaceae</taxon>
        <taxon>Streptomyces</taxon>
    </lineage>
</organism>
<sequence length="218" mass="24270">MGTDWGEVAGAVGGVAGVAAFLTSWRGLSHAKKANKLAATANKHADEANEKSAESNRIAREANSLAEVANQHANEANDIASRHEQRSVEQHDVKWEGGWVAPGRYVLSRRGTHVAVDVVARVTVDDEEKEVLQDRVGPGEQLVLEFPQALRNLQAERLEYRERERTRNTRPYSFMSASDNSIYFRSHTIEEWVQWKTETGAPREHVSEARLATLGDLT</sequence>
<accession>A0A918C466</accession>
<gene>
    <name evidence="1" type="ORF">GCM10010280_61090</name>
</gene>
<reference evidence="1" key="2">
    <citation type="submission" date="2020-09" db="EMBL/GenBank/DDBJ databases">
        <authorList>
            <person name="Sun Q."/>
            <person name="Ohkuma M."/>
        </authorList>
    </citation>
    <scope>NUCLEOTIDE SEQUENCE</scope>
    <source>
        <strain evidence="1">JCM 4403</strain>
    </source>
</reference>
<name>A0A918C466_9ACTN</name>